<organism evidence="1 2">
    <name type="scientific">Agromyces fucosus</name>
    <dbReference type="NCBI Taxonomy" id="41985"/>
    <lineage>
        <taxon>Bacteria</taxon>
        <taxon>Bacillati</taxon>
        <taxon>Actinomycetota</taxon>
        <taxon>Actinomycetes</taxon>
        <taxon>Micrococcales</taxon>
        <taxon>Microbacteriaceae</taxon>
        <taxon>Agromyces</taxon>
    </lineage>
</organism>
<evidence type="ECO:0000313" key="2">
    <source>
        <dbReference type="Proteomes" id="UP000292935"/>
    </source>
</evidence>
<evidence type="ECO:0000313" key="1">
    <source>
        <dbReference type="EMBL" id="RXZ47571.1"/>
    </source>
</evidence>
<accession>A0A4Q2JHV8</accession>
<comment type="caution">
    <text evidence="1">The sequence shown here is derived from an EMBL/GenBank/DDBJ whole genome shotgun (WGS) entry which is preliminary data.</text>
</comment>
<reference evidence="1 2" key="1">
    <citation type="submission" date="2019-01" db="EMBL/GenBank/DDBJ databases">
        <authorList>
            <person name="Li J."/>
        </authorList>
    </citation>
    <scope>NUCLEOTIDE SEQUENCE [LARGE SCALE GENOMIC DNA]</scope>
    <source>
        <strain evidence="1 2">CCUG 35506</strain>
    </source>
</reference>
<proteinExistence type="predicted"/>
<gene>
    <name evidence="1" type="ORF">ESP57_13575</name>
</gene>
<sequence length="184" mass="20847">MTDLDNLIANYSTHVANPWASNLAPAQRCWMIVYPPTDERRLRARVQAFENATHKASKSWQLVDITDEPGRWIREHPFANRYFAKPEVLSTAALQEFRAQLVTRIREQATNAHDPNGVVAVLGAGSLFGITETSWLLNELAPHVAGRLAVFFPGEYRNNNYRLLEAREGWNYLALPITTSEDQA</sequence>
<dbReference type="RefSeq" id="WP_129231960.1">
    <property type="nucleotide sequence ID" value="NZ_SDPO01000003.1"/>
</dbReference>
<dbReference type="EMBL" id="SDPO01000003">
    <property type="protein sequence ID" value="RXZ47571.1"/>
    <property type="molecule type" value="Genomic_DNA"/>
</dbReference>
<dbReference type="AlphaFoldDB" id="A0A4Q2JHV8"/>
<protein>
    <submittedName>
        <fullName evidence="1">DUF1788 domain-containing protein</fullName>
    </submittedName>
</protein>
<name>A0A4Q2JHV8_9MICO</name>
<dbReference type="OrthoDB" id="1093513at2"/>
<keyword evidence="2" id="KW-1185">Reference proteome</keyword>
<dbReference type="Proteomes" id="UP000292935">
    <property type="component" value="Unassembled WGS sequence"/>
</dbReference>